<dbReference type="GeneID" id="15013196"/>
<gene>
    <name evidence="1" type="ORF">VPMG_00063</name>
</gene>
<proteinExistence type="predicted"/>
<name>M4SLH2_9CAUD</name>
<accession>M4SLH2</accession>
<dbReference type="RefSeq" id="YP_007676553.1">
    <property type="nucleotide sequence ID" value="NC_020868.1"/>
</dbReference>
<reference evidence="1 2" key="1">
    <citation type="submission" date="2010-11" db="EMBL/GenBank/DDBJ databases">
        <title>The Genome Sequence of Vibrio phage VBP32.</title>
        <authorList>
            <consortium name="The Broad Institute Genome Sequencing Platform"/>
            <person name="Henn M.R."/>
            <person name="Wharam S."/>
            <person name="Gilg I."/>
            <person name="Martinez Martinez J."/>
            <person name="Wilson W."/>
            <person name="Levin J."/>
            <person name="Malboeuf C."/>
            <person name="Casali M."/>
            <person name="Russ C."/>
            <person name="Lennon N."/>
            <person name="Chapman S.B."/>
            <person name="Erlich R."/>
            <person name="Young S.K."/>
            <person name="Yandava C."/>
            <person name="Zeng Q."/>
            <person name="Fitzgerald M.F."/>
            <person name="Alvarado L."/>
            <person name="Anderson S."/>
            <person name="Berlin A."/>
            <person name="Chen Z."/>
            <person name="Freedman E."/>
            <person name="Gellesch M."/>
            <person name="Goldberg J."/>
            <person name="Green L."/>
            <person name="Griggs A."/>
            <person name="Gujja S."/>
            <person name="Heilman E."/>
            <person name="Heiman D."/>
            <person name="Hollinger A."/>
            <person name="Howarth C."/>
            <person name="Larson L."/>
            <person name="Mehta T."/>
            <person name="Neiman D."/>
            <person name="Pearson M."/>
            <person name="Roberts A."/>
            <person name="Ryan E."/>
            <person name="Saif S."/>
            <person name="Shea T."/>
            <person name="Shenoy N."/>
            <person name="Sisk P."/>
            <person name="Stolte C."/>
            <person name="Sykes S."/>
            <person name="White J."/>
            <person name="Haas B."/>
            <person name="Nusbaum C."/>
            <person name="Birren B."/>
        </authorList>
    </citation>
    <scope>NUCLEOTIDE SEQUENCE [LARGE SCALE GENOMIC DNA]</scope>
    <source>
        <strain evidence="1 2">VBP32</strain>
    </source>
</reference>
<organism evidence="1 2">
    <name type="scientific">Vibrio phage VBP32</name>
    <dbReference type="NCBI Taxonomy" id="754072"/>
    <lineage>
        <taxon>Viruses</taxon>
        <taxon>Duplodnaviria</taxon>
        <taxon>Heunggongvirae</taxon>
        <taxon>Uroviricota</taxon>
        <taxon>Caudoviricetes</taxon>
        <taxon>Schitoviridae</taxon>
        <taxon>Fuhrmanvirinae</taxon>
        <taxon>Stoningtonvirus</taxon>
        <taxon>Stoningtonvirus VBP47</taxon>
    </lineage>
</organism>
<dbReference type="KEGG" id="vg:15013196"/>
<protein>
    <submittedName>
        <fullName evidence="1">Uncharacterized protein</fullName>
    </submittedName>
</protein>
<evidence type="ECO:0000313" key="1">
    <source>
        <dbReference type="EMBL" id="AGH57202.1"/>
    </source>
</evidence>
<sequence>MKTSLTEQLYNYWLDRHILRPNKVLDLMGYNVVNFLMGWHFEYRLGHSQMYGSVMNYKGRLKTSQTNHKNTLNELHKYIARYGELNVKEEETVNMGSTVEFNRGDTK</sequence>
<evidence type="ECO:0000313" key="2">
    <source>
        <dbReference type="Proteomes" id="UP000201725"/>
    </source>
</evidence>
<dbReference type="EMBL" id="HQ634196">
    <property type="protein sequence ID" value="AGH57202.1"/>
    <property type="molecule type" value="Genomic_DNA"/>
</dbReference>
<dbReference type="Proteomes" id="UP000201725">
    <property type="component" value="Segment"/>
</dbReference>